<feature type="domain" description="Rifampin ADP-ribosyltransferase" evidence="1">
    <location>
        <begin position="3"/>
        <end position="101"/>
    </location>
</feature>
<dbReference type="Proteomes" id="UP000028981">
    <property type="component" value="Unassembled WGS sequence"/>
</dbReference>
<proteinExistence type="predicted"/>
<evidence type="ECO:0000313" key="2">
    <source>
        <dbReference type="EMBL" id="KFL32869.1"/>
    </source>
</evidence>
<evidence type="ECO:0000313" key="3">
    <source>
        <dbReference type="Proteomes" id="UP000028981"/>
    </source>
</evidence>
<gene>
    <name evidence="2" type="ORF">JP75_01655</name>
</gene>
<protein>
    <submittedName>
        <fullName evidence="2">Rifampin ADP-ribosyl transferase</fullName>
    </submittedName>
</protein>
<dbReference type="Pfam" id="PF12120">
    <property type="entry name" value="Arr-ms"/>
    <property type="match status" value="1"/>
</dbReference>
<reference evidence="2 3" key="1">
    <citation type="submission" date="2014-08" db="EMBL/GenBank/DDBJ databases">
        <authorList>
            <person name="Hassan Y.I."/>
            <person name="Lepp D."/>
            <person name="Zhou T."/>
        </authorList>
    </citation>
    <scope>NUCLEOTIDE SEQUENCE [LARGE SCALE GENOMIC DNA]</scope>
    <source>
        <strain evidence="2 3">IFO13584</strain>
    </source>
</reference>
<dbReference type="NCBIfam" id="NF033144">
    <property type="entry name" value="rifampin_ARR"/>
    <property type="match status" value="1"/>
</dbReference>
<dbReference type="GO" id="GO:0016740">
    <property type="term" value="F:transferase activity"/>
    <property type="evidence" value="ECO:0007669"/>
    <property type="project" value="UniProtKB-KW"/>
</dbReference>
<keyword evidence="2" id="KW-0808">Transferase</keyword>
<name>A0A087M7L6_9HYPH</name>
<dbReference type="OrthoDB" id="5509356at2"/>
<dbReference type="Gene3D" id="3.20.170.40">
    <property type="entry name" value="Rifampin ADP-ribosyltransferase domain"/>
    <property type="match status" value="1"/>
</dbReference>
<dbReference type="EMBL" id="JQGC01000001">
    <property type="protein sequence ID" value="KFL32869.1"/>
    <property type="molecule type" value="Genomic_DNA"/>
</dbReference>
<dbReference type="RefSeq" id="WP_035078136.1">
    <property type="nucleotide sequence ID" value="NZ_JQGC01000001.1"/>
</dbReference>
<comment type="caution">
    <text evidence="2">The sequence shown here is derived from an EMBL/GenBank/DDBJ whole genome shotgun (WGS) entry which is preliminary data.</text>
</comment>
<organism evidence="2 3">
    <name type="scientific">Devosia riboflavina</name>
    <dbReference type="NCBI Taxonomy" id="46914"/>
    <lineage>
        <taxon>Bacteria</taxon>
        <taxon>Pseudomonadati</taxon>
        <taxon>Pseudomonadota</taxon>
        <taxon>Alphaproteobacteria</taxon>
        <taxon>Hyphomicrobiales</taxon>
        <taxon>Devosiaceae</taxon>
        <taxon>Devosia</taxon>
    </lineage>
</organism>
<dbReference type="InterPro" id="IPR038611">
    <property type="entry name" value="Arr_sf"/>
</dbReference>
<accession>A0A087M7L6</accession>
<evidence type="ECO:0000259" key="1">
    <source>
        <dbReference type="Pfam" id="PF12120"/>
    </source>
</evidence>
<dbReference type="STRING" id="46914.JP75_01655"/>
<dbReference type="AlphaFoldDB" id="A0A087M7L6"/>
<keyword evidence="3" id="KW-1185">Reference proteome</keyword>
<sequence>MTYYHGTRADLKTGDLLSPGYNSNFGRRKPASWIYFAATLDVAIWGAELAEGEAHQRIYIVEPTGEFFDDPNLTDKKFPGNPTKSYRSRQPLRIVGEVAEWVGHPPEKLQAMKDGVERMRQAGIEAID</sequence>
<dbReference type="InterPro" id="IPR021975">
    <property type="entry name" value="Rifampin_Arr"/>
</dbReference>